<dbReference type="GO" id="GO:0032259">
    <property type="term" value="P:methylation"/>
    <property type="evidence" value="ECO:0007669"/>
    <property type="project" value="UniProtKB-KW"/>
</dbReference>
<protein>
    <recommendedName>
        <fullName evidence="6">Protein arginine N-methyltransferase domain-containing protein</fullName>
    </recommendedName>
</protein>
<dbReference type="Pfam" id="PF22528">
    <property type="entry name" value="PRMT_C"/>
    <property type="match status" value="1"/>
</dbReference>
<dbReference type="EMBL" id="DS469620">
    <property type="protein sequence ID" value="EDO38718.1"/>
    <property type="molecule type" value="Genomic_DNA"/>
</dbReference>
<proteinExistence type="predicted"/>
<dbReference type="SUPFAM" id="SSF48452">
    <property type="entry name" value="TPR-like"/>
    <property type="match status" value="1"/>
</dbReference>
<keyword evidence="8" id="KW-1185">Reference proteome</keyword>
<keyword evidence="1 5" id="KW-0489">Methyltransferase</keyword>
<evidence type="ECO:0000256" key="4">
    <source>
        <dbReference type="PROSITE-ProRule" id="PRU00339"/>
    </source>
</evidence>
<dbReference type="OMA" id="CQNEMSS"/>
<accession>A7SBZ7</accession>
<dbReference type="InterPro" id="IPR011990">
    <property type="entry name" value="TPR-like_helical_dom_sf"/>
</dbReference>
<sequence>MNGSRSAKHLKHLRAGRACLQNEKYGDALAHFVFLGNVAPSWKPDMESDFLIALCKWVDVLQSHKEVGKIMTCFQQALQLYPNNETLLTNIGATLLKLGLTDEAACMFRRAIQLNPSSTIAREGLESVASALVERWHFRMLNDRQRNLAYKKAISNAVSNGCDIVLDIGSGSGILSMFAVQAGAKKVYACEMSKTMYELSKDVLLGNQMESFIEVIHKKSTDLLIGKDLPGRVSLVCTETLDCGLLGEGILKTISHAWEALLQEKKSITSTEQQIDGVVRTSGISPMVIPRGAKLYGQVIESSDIRHQSYCRPNVAGFNVRIVKVIGGEQLEQENTHLDQEAIEPYTTECLDSLQGGYKPLTEPFVITEYDFTKPSTLCSERKPQVIVPVSQPGNMDAIAVWFDLHLDETTTISTAPGKGSLCWEQAVFPVYPHHLPGKMVETDNEWLVSVDKGQSIVIKGRLNEEFVSLQCTSIEPSNTRKGSCVGVLNSRAEVTAMEIEGGESLLDSNVKTEVMVDQRGCLAIIPPPLMLKANDDIYHTTWRDAIDRSIKEILKQGNGCKVVCLSHGGLQLQALVAARAGATEIILPHSTNCLATKAISVANGIPDKVFYGDMELEDIATRGQSWDLLLTDLVEPSGVLQPQAVEDIVFSKGCLLRKDMSMVIPSVITVYCMFIESPALMNICKVVSDENTLGLKITDYMNAFHVSTQVNVELSSLPYTRLSEEFTLFTLDFMKPSQKDEDLLQMLELSSKHKVKITNDGVIQALPYWFNMALDGSHTLSTYSRGYPGSHWRQAVCVVTKPIKVSKGDEVVVEVMLKGSCISLVVTKPSAQ</sequence>
<dbReference type="PANTHER" id="PTHR11006:SF60">
    <property type="entry name" value="PROTEIN ARGININE N-METHYLTRANSFERASE 9"/>
    <property type="match status" value="1"/>
</dbReference>
<dbReference type="PROSITE" id="PS50005">
    <property type="entry name" value="TPR"/>
    <property type="match status" value="1"/>
</dbReference>
<evidence type="ECO:0000256" key="1">
    <source>
        <dbReference type="ARBA" id="ARBA00022603"/>
    </source>
</evidence>
<dbReference type="GO" id="GO:0005634">
    <property type="term" value="C:nucleus"/>
    <property type="evidence" value="ECO:0000318"/>
    <property type="project" value="GO_Central"/>
</dbReference>
<evidence type="ECO:0000256" key="3">
    <source>
        <dbReference type="ARBA" id="ARBA00022691"/>
    </source>
</evidence>
<dbReference type="PROSITE" id="PS51678">
    <property type="entry name" value="SAM_MT_PRMT"/>
    <property type="match status" value="1"/>
</dbReference>
<dbReference type="Gene3D" id="3.40.50.150">
    <property type="entry name" value="Vaccinia Virus protein VP39"/>
    <property type="match status" value="1"/>
</dbReference>
<gene>
    <name evidence="7" type="ORF">NEMVEDRAFT_v1g168810</name>
</gene>
<evidence type="ECO:0000313" key="8">
    <source>
        <dbReference type="Proteomes" id="UP000001593"/>
    </source>
</evidence>
<dbReference type="AlphaFoldDB" id="A7SBZ7"/>
<dbReference type="STRING" id="45351.A7SBZ7"/>
<evidence type="ECO:0000313" key="7">
    <source>
        <dbReference type="EMBL" id="EDO38718.1"/>
    </source>
</evidence>
<dbReference type="GO" id="GO:0006338">
    <property type="term" value="P:chromatin remodeling"/>
    <property type="evidence" value="ECO:0000318"/>
    <property type="project" value="GO_Central"/>
</dbReference>
<dbReference type="GO" id="GO:0016274">
    <property type="term" value="F:protein-arginine N-methyltransferase activity"/>
    <property type="evidence" value="ECO:0000318"/>
    <property type="project" value="GO_Central"/>
</dbReference>
<dbReference type="HOGENOM" id="CLU_017482_1_0_1"/>
<feature type="domain" description="Protein arginine N-methyltransferase" evidence="6">
    <location>
        <begin position="721"/>
        <end position="819"/>
    </location>
</feature>
<dbReference type="OrthoDB" id="5980806at2759"/>
<dbReference type="SMR" id="A7SBZ7"/>
<dbReference type="KEGG" id="nve:5510314"/>
<dbReference type="PhylomeDB" id="A7SBZ7"/>
<evidence type="ECO:0000256" key="2">
    <source>
        <dbReference type="ARBA" id="ARBA00022679"/>
    </source>
</evidence>
<dbReference type="Gene3D" id="1.25.40.10">
    <property type="entry name" value="Tetratricopeptide repeat domain"/>
    <property type="match status" value="1"/>
</dbReference>
<dbReference type="GO" id="GO:0042054">
    <property type="term" value="F:histone methyltransferase activity"/>
    <property type="evidence" value="ECO:0000318"/>
    <property type="project" value="GO_Central"/>
</dbReference>
<keyword evidence="3 5" id="KW-0949">S-adenosyl-L-methionine</keyword>
<dbReference type="Pfam" id="PF06325">
    <property type="entry name" value="PrmA"/>
    <property type="match status" value="1"/>
</dbReference>
<dbReference type="CDD" id="cd02440">
    <property type="entry name" value="AdoMet_MTases"/>
    <property type="match status" value="1"/>
</dbReference>
<organism evidence="7 8">
    <name type="scientific">Nematostella vectensis</name>
    <name type="common">Starlet sea anemone</name>
    <dbReference type="NCBI Taxonomy" id="45351"/>
    <lineage>
        <taxon>Eukaryota</taxon>
        <taxon>Metazoa</taxon>
        <taxon>Cnidaria</taxon>
        <taxon>Anthozoa</taxon>
        <taxon>Hexacorallia</taxon>
        <taxon>Actiniaria</taxon>
        <taxon>Edwardsiidae</taxon>
        <taxon>Nematostella</taxon>
    </lineage>
</organism>
<dbReference type="PANTHER" id="PTHR11006">
    <property type="entry name" value="PROTEIN ARGININE N-METHYLTRANSFERASE"/>
    <property type="match status" value="1"/>
</dbReference>
<dbReference type="InterPro" id="IPR019734">
    <property type="entry name" value="TPR_rpt"/>
</dbReference>
<dbReference type="eggNOG" id="KOG1501">
    <property type="taxonomic scope" value="Eukaryota"/>
</dbReference>
<dbReference type="InterPro" id="IPR055135">
    <property type="entry name" value="PRMT_dom"/>
</dbReference>
<dbReference type="SUPFAM" id="SSF53335">
    <property type="entry name" value="S-adenosyl-L-methionine-dependent methyltransferases"/>
    <property type="match status" value="2"/>
</dbReference>
<evidence type="ECO:0000256" key="5">
    <source>
        <dbReference type="PROSITE-ProRule" id="PRU01015"/>
    </source>
</evidence>
<dbReference type="FunFam" id="2.70.160.11:FF:000023">
    <property type="entry name" value="Protein arginine methyltransferase 9"/>
    <property type="match status" value="1"/>
</dbReference>
<evidence type="ECO:0000259" key="6">
    <source>
        <dbReference type="Pfam" id="PF22528"/>
    </source>
</evidence>
<dbReference type="GO" id="GO:0006355">
    <property type="term" value="P:regulation of DNA-templated transcription"/>
    <property type="evidence" value="ECO:0000318"/>
    <property type="project" value="GO_Central"/>
</dbReference>
<feature type="repeat" description="TPR" evidence="4">
    <location>
        <begin position="85"/>
        <end position="118"/>
    </location>
</feature>
<dbReference type="Gene3D" id="2.70.160.11">
    <property type="entry name" value="Hnrnp arginine n-methyltransferase1"/>
    <property type="match status" value="2"/>
</dbReference>
<name>A7SBZ7_NEMVE</name>
<dbReference type="InParanoid" id="A7SBZ7"/>
<dbReference type="Proteomes" id="UP000001593">
    <property type="component" value="Unassembled WGS sequence"/>
</dbReference>
<keyword evidence="4" id="KW-0802">TPR repeat</keyword>
<reference evidence="7 8" key="1">
    <citation type="journal article" date="2007" name="Science">
        <title>Sea anemone genome reveals ancestral eumetazoan gene repertoire and genomic organization.</title>
        <authorList>
            <person name="Putnam N.H."/>
            <person name="Srivastava M."/>
            <person name="Hellsten U."/>
            <person name="Dirks B."/>
            <person name="Chapman J."/>
            <person name="Salamov A."/>
            <person name="Terry A."/>
            <person name="Shapiro H."/>
            <person name="Lindquist E."/>
            <person name="Kapitonov V.V."/>
            <person name="Jurka J."/>
            <person name="Genikhovich G."/>
            <person name="Grigoriev I.V."/>
            <person name="Lucas S.M."/>
            <person name="Steele R.E."/>
            <person name="Finnerty J.R."/>
            <person name="Technau U."/>
            <person name="Martindale M.Q."/>
            <person name="Rokhsar D.S."/>
        </authorList>
    </citation>
    <scope>NUCLEOTIDE SEQUENCE [LARGE SCALE GENOMIC DNA]</scope>
    <source>
        <strain evidence="8">CH2 X CH6</strain>
    </source>
</reference>
<dbReference type="FunFam" id="1.25.40.10:FF:003505">
    <property type="entry name" value="Predicted protein"/>
    <property type="match status" value="1"/>
</dbReference>
<dbReference type="InterPro" id="IPR029063">
    <property type="entry name" value="SAM-dependent_MTases_sf"/>
</dbReference>
<keyword evidence="2 5" id="KW-0808">Transferase</keyword>
<dbReference type="InterPro" id="IPR025799">
    <property type="entry name" value="Arg_MeTrfase"/>
</dbReference>